<evidence type="ECO:0008006" key="3">
    <source>
        <dbReference type="Google" id="ProtNLM"/>
    </source>
</evidence>
<dbReference type="OrthoDB" id="580851at2"/>
<sequence>MATRRNRQRKATRKLLPLAEPRLLFAHEQKLEDPKDGLLLFGPPKSHPAIEYGVIGTEEGIAQFKAWAAKLAGAIDADPKVGSSVMFPGFETAFRTGWNADPRVSITVDADDLDRTIRNRDAHQRVYDAVDLFAGPIRQWVTEEDAKVALWFVVVPEQLWKLCRPNQTISKAEGVTSDTGLSHRNAMALWDAPDLFDDINEAAEKHRYENHFHNQLKAKLLGCEAVTQIVRQTTIAPDAHLNSIGKPIRNLQDAATIAWNLGTAIYYKAGAKPWTLADIRDGVCYIGLVFKRTNSPHDEFEACCGAQMFLHTGEGIVFKGSVGSWASERAGEFHLPREQAADIIRRCVASYRRWHDDTPPREVFIHGKTNFNREEIEGFREGAPDGTQVCGIQIRRPNDLKLFREEGKRGVMRGLALKVDKRNAFLWTSGYVPKLKTYPGREIPTPLKVKIVFGDTPIEQVLDDILALTKLNFNTCIYGDGFPVTLRFADDVGEILTAIPEVSSKPLPFRHYI</sequence>
<name>A0A1H7WT52_9RHOB</name>
<dbReference type="SUPFAM" id="SSF53098">
    <property type="entry name" value="Ribonuclease H-like"/>
    <property type="match status" value="1"/>
</dbReference>
<dbReference type="Gene3D" id="3.40.50.2300">
    <property type="match status" value="1"/>
</dbReference>
<reference evidence="1 2" key="1">
    <citation type="submission" date="2016-10" db="EMBL/GenBank/DDBJ databases">
        <authorList>
            <person name="de Groot N.N."/>
        </authorList>
    </citation>
    <scope>NUCLEOTIDE SEQUENCE [LARGE SCALE GENOMIC DNA]</scope>
    <source>
        <strain evidence="1 2">DSM 100674</strain>
    </source>
</reference>
<dbReference type="Gene3D" id="3.30.420.10">
    <property type="entry name" value="Ribonuclease H-like superfamily/Ribonuclease H"/>
    <property type="match status" value="1"/>
</dbReference>
<evidence type="ECO:0000313" key="2">
    <source>
        <dbReference type="Proteomes" id="UP000199582"/>
    </source>
</evidence>
<dbReference type="InterPro" id="IPR012337">
    <property type="entry name" value="RNaseH-like_sf"/>
</dbReference>
<gene>
    <name evidence="1" type="ORF">SAMN05443999_1173</name>
</gene>
<organism evidence="1 2">
    <name type="scientific">Roseovarius azorensis</name>
    <dbReference type="NCBI Taxonomy" id="1287727"/>
    <lineage>
        <taxon>Bacteria</taxon>
        <taxon>Pseudomonadati</taxon>
        <taxon>Pseudomonadota</taxon>
        <taxon>Alphaproteobacteria</taxon>
        <taxon>Rhodobacterales</taxon>
        <taxon>Roseobacteraceae</taxon>
        <taxon>Roseovarius</taxon>
    </lineage>
</organism>
<protein>
    <recommendedName>
        <fullName evidence="3">Piwi domain-containing protein</fullName>
    </recommendedName>
</protein>
<dbReference type="CDD" id="cd04659">
    <property type="entry name" value="Piwi_piwi-like_ProArk"/>
    <property type="match status" value="1"/>
</dbReference>
<dbReference type="EMBL" id="FOAG01000017">
    <property type="protein sequence ID" value="SEM24726.1"/>
    <property type="molecule type" value="Genomic_DNA"/>
</dbReference>
<dbReference type="RefSeq" id="WP_093039140.1">
    <property type="nucleotide sequence ID" value="NZ_FOAG01000017.1"/>
</dbReference>
<dbReference type="Proteomes" id="UP000199582">
    <property type="component" value="Unassembled WGS sequence"/>
</dbReference>
<accession>A0A1H7WT52</accession>
<keyword evidence="2" id="KW-1185">Reference proteome</keyword>
<dbReference type="AlphaFoldDB" id="A0A1H7WT52"/>
<dbReference type="STRING" id="1287727.SAMN05443999_1173"/>
<evidence type="ECO:0000313" key="1">
    <source>
        <dbReference type="EMBL" id="SEM24726.1"/>
    </source>
</evidence>
<dbReference type="GO" id="GO:0003676">
    <property type="term" value="F:nucleic acid binding"/>
    <property type="evidence" value="ECO:0007669"/>
    <property type="project" value="InterPro"/>
</dbReference>
<dbReference type="InterPro" id="IPR036397">
    <property type="entry name" value="RNaseH_sf"/>
</dbReference>
<proteinExistence type="predicted"/>